<evidence type="ECO:0000313" key="4">
    <source>
        <dbReference type="Proteomes" id="UP001059295"/>
    </source>
</evidence>
<dbReference type="InterPro" id="IPR016024">
    <property type="entry name" value="ARM-type_fold"/>
</dbReference>
<proteinExistence type="predicted"/>
<dbReference type="Gene3D" id="1.25.10.10">
    <property type="entry name" value="Leucine-rich Repeat Variant"/>
    <property type="match status" value="3"/>
</dbReference>
<dbReference type="Proteomes" id="UP001059295">
    <property type="component" value="Chromosome"/>
</dbReference>
<dbReference type="EMBL" id="CP102294">
    <property type="protein sequence ID" value="UWN57929.1"/>
    <property type="molecule type" value="Genomic_DNA"/>
</dbReference>
<evidence type="ECO:0000256" key="1">
    <source>
        <dbReference type="SAM" id="SignalP"/>
    </source>
</evidence>
<keyword evidence="1" id="KW-0732">Signal</keyword>
<feature type="domain" description="3-keto-alpha-glucoside-1,2-lyase/3-keto-2-hydroxy-glucal hydratase" evidence="2">
    <location>
        <begin position="732"/>
        <end position="930"/>
    </location>
</feature>
<organism evidence="3 4">
    <name type="scientific">Alistipes ihumii AP11</name>
    <dbReference type="NCBI Taxonomy" id="1211813"/>
    <lineage>
        <taxon>Bacteria</taxon>
        <taxon>Pseudomonadati</taxon>
        <taxon>Bacteroidota</taxon>
        <taxon>Bacteroidia</taxon>
        <taxon>Bacteroidales</taxon>
        <taxon>Rikenellaceae</taxon>
        <taxon>Alistipes</taxon>
    </lineage>
</organism>
<evidence type="ECO:0000313" key="3">
    <source>
        <dbReference type="EMBL" id="UWN57929.1"/>
    </source>
</evidence>
<name>A0ABY5V2R5_9BACT</name>
<dbReference type="GeneID" id="82890845"/>
<dbReference type="InterPro" id="IPR010496">
    <property type="entry name" value="AL/BT2_dom"/>
</dbReference>
<accession>A0ABY5V2R5</accession>
<keyword evidence="4" id="KW-1185">Reference proteome</keyword>
<dbReference type="RefSeq" id="WP_019244623.1">
    <property type="nucleotide sequence ID" value="NZ_CAPH01000001.1"/>
</dbReference>
<feature type="chain" id="PRO_5047548281" evidence="1">
    <location>
        <begin position="22"/>
        <end position="1139"/>
    </location>
</feature>
<feature type="domain" description="3-keto-alpha-glucoside-1,2-lyase/3-keto-2-hydroxy-glucal hydratase" evidence="2">
    <location>
        <begin position="949"/>
        <end position="1136"/>
    </location>
</feature>
<dbReference type="Pfam" id="PF06439">
    <property type="entry name" value="3keto-disac_hyd"/>
    <property type="match status" value="2"/>
</dbReference>
<dbReference type="InterPro" id="IPR011989">
    <property type="entry name" value="ARM-like"/>
</dbReference>
<reference evidence="3" key="1">
    <citation type="journal article" date="2022" name="Cell">
        <title>Design, construction, and in vivo augmentation of a complex gut microbiome.</title>
        <authorList>
            <person name="Cheng A.G."/>
            <person name="Ho P.Y."/>
            <person name="Aranda-Diaz A."/>
            <person name="Jain S."/>
            <person name="Yu F.B."/>
            <person name="Meng X."/>
            <person name="Wang M."/>
            <person name="Iakiviak M."/>
            <person name="Nagashima K."/>
            <person name="Zhao A."/>
            <person name="Murugkar P."/>
            <person name="Patil A."/>
            <person name="Atabakhsh K."/>
            <person name="Weakley A."/>
            <person name="Yan J."/>
            <person name="Brumbaugh A.R."/>
            <person name="Higginbottom S."/>
            <person name="Dimas A."/>
            <person name="Shiver A.L."/>
            <person name="Deutschbauer A."/>
            <person name="Neff N."/>
            <person name="Sonnenburg J.L."/>
            <person name="Huang K.C."/>
            <person name="Fischbach M.A."/>
        </authorList>
    </citation>
    <scope>NUCLEOTIDE SEQUENCE</scope>
    <source>
        <strain evidence="3">AP11</strain>
    </source>
</reference>
<gene>
    <name evidence="3" type="ORF">NQ491_03885</name>
</gene>
<sequence length="1139" mass="121304">MRKIVLILACVAMAVQAMGQAAPNRTWKTKVSDALGLMPAPDPAEYNRLMGDLLSTGSQGVDMLVSMFDGTNNVPVAYALSGWAAFVSSGHEADRKVFAEGIVRGLDGSDDPEIAAFYIRLLQQAGGDESVDALAARVSDKRLGSPALVALASIGTPKAKQAIAGAVKTGEGDRVALAHAVGDAAVASPEIEQVLLSWLGSDDTLDKEAYYALSKIGTSASLPALRAAAEKAQYTGEPTNATEAYSQLIAKLYADGRTKEAGAEANRLLKKATAAGAEQSRIAAARILASQPGKTTTAFVVKAMKDTNRAYRNAVLDATRPYADAALYEALIPVLTKSKDAAAQTDLIAYFGCRKAAQALPAVLDRFNDADAELSAAAMWAATRIGGMEVPAALAAVLGGEDAARIAVAEACLASYKGNIDAVVAPVAENGSVQGRVAALELLGRRGATSRAGGVLKAAGDLNPTVAKAASDALAGVVTDKDLPALYSLLEGMSSASDANAAAVQHAVAVAMKNMPVSDKAAAIASRMKTNESKKSLYYSVLAEAGVPEAVDIISEGFSDGTPSQKDDAFRALLNVQGMAAADRLLGIASGSEARYAVDALGRYIELAAQSGATAENKVLMLSGALDVLASNPAIGPEMAARLRAIVLGKVEQNKTFQGLILAGRYLDDPDGAVRQAAAMAVQNTALAHTEYYGPVVENLLKKACDADQSADSGYHREAVNKHLASLPKNGGYVSMFNGKDLSGWKGLVEDPIARAKMKPAELAKKQAVSDEAMHRDWKVDNGMLVYVGQGFDNICTEKLYRDFEMYVDWKLDAEGQEGDAGIYLRGTPQVQIWDTSRRNVGAEVGSGGLYNNTENPSKPTSVADNKLGDWNTFYIKMVGDRVTVVLNGQKVVDNVMLENFWDRSQPIFPIEQIELQAHGTKVYFRNLYINELPQIEPTKLSAEEQKEGFRLLYDGTNMHGWIGNTRDYVSENGAIALYPGNGGGGNLYTKEEFGDFVLRFEFQLTEGANNGIGIRTPLEGDAAYVGMEIQVLDNEAPIYSQLEKYQYHGSVYGVIAAKRGFLKPVGEWNTQEIWIKGDDIRVTLNGTVITEGNIAEASKNGTLDHRDHPGLQNKKGHIGFLGHGSEVRFRNIRIKELK</sequence>
<protein>
    <submittedName>
        <fullName evidence="3">DUF1080 domain-containing protein</fullName>
    </submittedName>
</protein>
<evidence type="ECO:0000259" key="2">
    <source>
        <dbReference type="Pfam" id="PF06439"/>
    </source>
</evidence>
<feature type="signal peptide" evidence="1">
    <location>
        <begin position="1"/>
        <end position="21"/>
    </location>
</feature>
<dbReference type="Gene3D" id="2.60.120.560">
    <property type="entry name" value="Exo-inulinase, domain 1"/>
    <property type="match status" value="2"/>
</dbReference>
<dbReference type="SUPFAM" id="SSF48371">
    <property type="entry name" value="ARM repeat"/>
    <property type="match status" value="1"/>
</dbReference>